<dbReference type="PROSITE" id="PS00028">
    <property type="entry name" value="ZINC_FINGER_C2H2_1"/>
    <property type="match status" value="5"/>
</dbReference>
<dbReference type="Pfam" id="PF02023">
    <property type="entry name" value="SCAN"/>
    <property type="match status" value="1"/>
</dbReference>
<evidence type="ECO:0000256" key="11">
    <source>
        <dbReference type="SAM" id="MobiDB-lite"/>
    </source>
</evidence>
<dbReference type="Gene3D" id="3.30.160.60">
    <property type="entry name" value="Classic Zinc Finger"/>
    <property type="match status" value="5"/>
</dbReference>
<feature type="domain" description="C2H2-type" evidence="12">
    <location>
        <begin position="399"/>
        <end position="426"/>
    </location>
</feature>
<dbReference type="SMART" id="SM00355">
    <property type="entry name" value="ZnF_C2H2"/>
    <property type="match status" value="5"/>
</dbReference>
<name>A0A7J7TWW2_PIPKU</name>
<evidence type="ECO:0000256" key="2">
    <source>
        <dbReference type="ARBA" id="ARBA00006991"/>
    </source>
</evidence>
<evidence type="ECO:0000313" key="15">
    <source>
        <dbReference type="Proteomes" id="UP000558488"/>
    </source>
</evidence>
<evidence type="ECO:0000313" key="14">
    <source>
        <dbReference type="EMBL" id="KAF6305080.1"/>
    </source>
</evidence>
<dbReference type="CDD" id="cd07936">
    <property type="entry name" value="SCAN"/>
    <property type="match status" value="1"/>
</dbReference>
<feature type="domain" description="C2H2-type" evidence="12">
    <location>
        <begin position="427"/>
        <end position="454"/>
    </location>
</feature>
<dbReference type="FunFam" id="3.30.160.60:FF:002090">
    <property type="entry name" value="Zinc finger protein 473"/>
    <property type="match status" value="1"/>
</dbReference>
<evidence type="ECO:0000259" key="12">
    <source>
        <dbReference type="PROSITE" id="PS50157"/>
    </source>
</evidence>
<dbReference type="FunFam" id="3.30.160.60:FF:000352">
    <property type="entry name" value="zinc finger protein 3 homolog"/>
    <property type="match status" value="2"/>
</dbReference>
<dbReference type="PANTHER" id="PTHR23226:SF61">
    <property type="entry name" value="ZINC FINGER PROTEIN 165"/>
    <property type="match status" value="1"/>
</dbReference>
<evidence type="ECO:0000259" key="13">
    <source>
        <dbReference type="PROSITE" id="PS50804"/>
    </source>
</evidence>
<evidence type="ECO:0000256" key="6">
    <source>
        <dbReference type="ARBA" id="ARBA00022833"/>
    </source>
</evidence>
<evidence type="ECO:0000256" key="10">
    <source>
        <dbReference type="PROSITE-ProRule" id="PRU00187"/>
    </source>
</evidence>
<keyword evidence="4" id="KW-0677">Repeat</keyword>
<keyword evidence="8 10" id="KW-0539">Nucleus</keyword>
<dbReference type="GO" id="GO:0005634">
    <property type="term" value="C:nucleus"/>
    <property type="evidence" value="ECO:0007669"/>
    <property type="project" value="UniProtKB-SubCell"/>
</dbReference>
<dbReference type="OrthoDB" id="6365676at2759"/>
<feature type="domain" description="SCAN box" evidence="13">
    <location>
        <begin position="49"/>
        <end position="126"/>
    </location>
</feature>
<dbReference type="SUPFAM" id="SSF57667">
    <property type="entry name" value="beta-beta-alpha zinc fingers"/>
    <property type="match status" value="3"/>
</dbReference>
<keyword evidence="6" id="KW-0862">Zinc</keyword>
<dbReference type="InterPro" id="IPR038269">
    <property type="entry name" value="SCAN_sf"/>
</dbReference>
<dbReference type="GO" id="GO:0000978">
    <property type="term" value="F:RNA polymerase II cis-regulatory region sequence-specific DNA binding"/>
    <property type="evidence" value="ECO:0007669"/>
    <property type="project" value="TreeGrafter"/>
</dbReference>
<dbReference type="FunFam" id="3.30.160.60:FF:000295">
    <property type="entry name" value="zinc finger protein 19"/>
    <property type="match status" value="1"/>
</dbReference>
<dbReference type="AlphaFoldDB" id="A0A7J7TWW2"/>
<gene>
    <name evidence="14" type="ORF">mPipKuh1_019176</name>
</gene>
<feature type="domain" description="C2H2-type" evidence="12">
    <location>
        <begin position="343"/>
        <end position="370"/>
    </location>
</feature>
<organism evidence="14 15">
    <name type="scientific">Pipistrellus kuhlii</name>
    <name type="common">Kuhl's pipistrelle</name>
    <dbReference type="NCBI Taxonomy" id="59472"/>
    <lineage>
        <taxon>Eukaryota</taxon>
        <taxon>Metazoa</taxon>
        <taxon>Chordata</taxon>
        <taxon>Craniata</taxon>
        <taxon>Vertebrata</taxon>
        <taxon>Euteleostomi</taxon>
        <taxon>Mammalia</taxon>
        <taxon>Eutheria</taxon>
        <taxon>Laurasiatheria</taxon>
        <taxon>Chiroptera</taxon>
        <taxon>Yangochiroptera</taxon>
        <taxon>Vespertilionidae</taxon>
        <taxon>Pipistrellus</taxon>
    </lineage>
</organism>
<feature type="compositionally biased region" description="Polar residues" evidence="11">
    <location>
        <begin position="160"/>
        <end position="174"/>
    </location>
</feature>
<dbReference type="InterPro" id="IPR036236">
    <property type="entry name" value="Znf_C2H2_sf"/>
</dbReference>
<accession>A0A7J7TWW2</accession>
<dbReference type="InterPro" id="IPR003309">
    <property type="entry name" value="SCAN_dom"/>
</dbReference>
<evidence type="ECO:0000256" key="1">
    <source>
        <dbReference type="ARBA" id="ARBA00004123"/>
    </source>
</evidence>
<sequence>MMTESKKAAAQNSQEDEGLLRVKVKEEDFVWGQDACSERSDFLKQELCRQLFRHFSYHEAPGPRQALCRLRELCGLWLQPETHSKEQMLELLVLEQLLSILPVELQALVREQCPRSGEEVVTALEDERGSGEAVLQVPVPGHGQEILRRKVAPPGPALTDQLQPADTKDLQGSSERPLPWDFDNESENNESLSSLDVHENTGSQRIVSGQPSTFASEESAEPWDILKSAGQIKQQQENEPGESWRPSSAQDGGFSKVLTHKNIPSGEIISHNGCDRSINLNPNEFIHHKSCKHSTYDQSLMWNSGFIMHQRIYVGGKTPQCGKSLKHSNLIKQTALFSGEKTHQCSECGKAFRHSSKLTRHQKIHTGERPYECNECGKGFGGRSDLIRHQRIHSGERPFECKECGRAFSLNSHLILHQRIHTREKPYACSECGKTFRVSSHLIRHLRVHTGEKPYACNECGKAFSQSSHLSQHRRIHKRESLLM</sequence>
<comment type="caution">
    <text evidence="14">The sequence shown here is derived from an EMBL/GenBank/DDBJ whole genome shotgun (WGS) entry which is preliminary data.</text>
</comment>
<comment type="similarity">
    <text evidence="2">Belongs to the krueppel C2H2-type zinc-finger protein family.</text>
</comment>
<comment type="subcellular location">
    <subcellularLocation>
        <location evidence="1 10">Nucleus</location>
    </subcellularLocation>
</comment>
<dbReference type="SUPFAM" id="SSF47353">
    <property type="entry name" value="Retrovirus capsid dimerization domain-like"/>
    <property type="match status" value="1"/>
</dbReference>
<keyword evidence="7" id="KW-0804">Transcription</keyword>
<dbReference type="EMBL" id="JACAGB010000024">
    <property type="protein sequence ID" value="KAF6305080.1"/>
    <property type="molecule type" value="Genomic_DNA"/>
</dbReference>
<keyword evidence="15" id="KW-1185">Reference proteome</keyword>
<dbReference type="PROSITE" id="PS50804">
    <property type="entry name" value="SCAN_BOX"/>
    <property type="match status" value="1"/>
</dbReference>
<proteinExistence type="inferred from homology"/>
<dbReference type="SMART" id="SM00431">
    <property type="entry name" value="SCAN"/>
    <property type="match status" value="1"/>
</dbReference>
<dbReference type="Pfam" id="PF00096">
    <property type="entry name" value="zf-C2H2"/>
    <property type="match status" value="5"/>
</dbReference>
<evidence type="ECO:0000256" key="4">
    <source>
        <dbReference type="ARBA" id="ARBA00022737"/>
    </source>
</evidence>
<dbReference type="PANTHER" id="PTHR23226">
    <property type="entry name" value="ZINC FINGER AND SCAN DOMAIN-CONTAINING"/>
    <property type="match status" value="1"/>
</dbReference>
<dbReference type="Gene3D" id="1.10.4020.10">
    <property type="entry name" value="DNA breaking-rejoining enzymes"/>
    <property type="match status" value="1"/>
</dbReference>
<dbReference type="FunFam" id="1.10.4020.10:FF:000001">
    <property type="entry name" value="zinc finger protein 263 isoform X1"/>
    <property type="match status" value="1"/>
</dbReference>
<feature type="region of interest" description="Disordered" evidence="11">
    <location>
        <begin position="154"/>
        <end position="199"/>
    </location>
</feature>
<dbReference type="GO" id="GO:0008270">
    <property type="term" value="F:zinc ion binding"/>
    <property type="evidence" value="ECO:0007669"/>
    <property type="project" value="UniProtKB-KW"/>
</dbReference>
<feature type="region of interest" description="Disordered" evidence="11">
    <location>
        <begin position="231"/>
        <end position="254"/>
    </location>
</feature>
<feature type="domain" description="C2H2-type" evidence="12">
    <location>
        <begin position="455"/>
        <end position="482"/>
    </location>
</feature>
<protein>
    <submittedName>
        <fullName evidence="14">Zinc finger protein 165</fullName>
    </submittedName>
</protein>
<evidence type="ECO:0000256" key="3">
    <source>
        <dbReference type="ARBA" id="ARBA00022723"/>
    </source>
</evidence>
<reference evidence="14 15" key="1">
    <citation type="journal article" date="2020" name="Nature">
        <title>Six reference-quality genomes reveal evolution of bat adaptations.</title>
        <authorList>
            <person name="Jebb D."/>
            <person name="Huang Z."/>
            <person name="Pippel M."/>
            <person name="Hughes G.M."/>
            <person name="Lavrichenko K."/>
            <person name="Devanna P."/>
            <person name="Winkler S."/>
            <person name="Jermiin L.S."/>
            <person name="Skirmuntt E.C."/>
            <person name="Katzourakis A."/>
            <person name="Burkitt-Gray L."/>
            <person name="Ray D.A."/>
            <person name="Sullivan K.A.M."/>
            <person name="Roscito J.G."/>
            <person name="Kirilenko B.M."/>
            <person name="Davalos L.M."/>
            <person name="Corthals A.P."/>
            <person name="Power M.L."/>
            <person name="Jones G."/>
            <person name="Ransome R.D."/>
            <person name="Dechmann D.K.N."/>
            <person name="Locatelli A.G."/>
            <person name="Puechmaille S.J."/>
            <person name="Fedrigo O."/>
            <person name="Jarvis E.D."/>
            <person name="Hiller M."/>
            <person name="Vernes S.C."/>
            <person name="Myers E.W."/>
            <person name="Teeling E.C."/>
        </authorList>
    </citation>
    <scope>NUCLEOTIDE SEQUENCE [LARGE SCALE GENOMIC DNA]</scope>
    <source>
        <strain evidence="14">MPipKuh1</strain>
        <tissue evidence="14">Flight muscle</tissue>
    </source>
</reference>
<evidence type="ECO:0000256" key="7">
    <source>
        <dbReference type="ARBA" id="ARBA00023163"/>
    </source>
</evidence>
<dbReference type="PROSITE" id="PS50157">
    <property type="entry name" value="ZINC_FINGER_C2H2_2"/>
    <property type="match status" value="5"/>
</dbReference>
<evidence type="ECO:0000256" key="9">
    <source>
        <dbReference type="PROSITE-ProRule" id="PRU00042"/>
    </source>
</evidence>
<feature type="domain" description="C2H2-type" evidence="12">
    <location>
        <begin position="371"/>
        <end position="398"/>
    </location>
</feature>
<keyword evidence="5 9" id="KW-0863">Zinc-finger</keyword>
<dbReference type="Proteomes" id="UP000558488">
    <property type="component" value="Unassembled WGS sequence"/>
</dbReference>
<evidence type="ECO:0000256" key="5">
    <source>
        <dbReference type="ARBA" id="ARBA00022771"/>
    </source>
</evidence>
<dbReference type="InterPro" id="IPR013087">
    <property type="entry name" value="Znf_C2H2_type"/>
</dbReference>
<dbReference type="FunFam" id="3.30.160.60:FF:000016">
    <property type="entry name" value="zinc finger protein 37 homolog"/>
    <property type="match status" value="1"/>
</dbReference>
<keyword evidence="3" id="KW-0479">Metal-binding</keyword>
<evidence type="ECO:0000256" key="8">
    <source>
        <dbReference type="ARBA" id="ARBA00023242"/>
    </source>
</evidence>
<dbReference type="GO" id="GO:0000981">
    <property type="term" value="F:DNA-binding transcription factor activity, RNA polymerase II-specific"/>
    <property type="evidence" value="ECO:0007669"/>
    <property type="project" value="TreeGrafter"/>
</dbReference>